<dbReference type="GO" id="GO:0006629">
    <property type="term" value="P:lipid metabolic process"/>
    <property type="evidence" value="ECO:0007669"/>
    <property type="project" value="InterPro"/>
</dbReference>
<name>A0A0R2CRM2_9LACO</name>
<evidence type="ECO:0000313" key="2">
    <source>
        <dbReference type="Proteomes" id="UP000051131"/>
    </source>
</evidence>
<dbReference type="GO" id="GO:0008081">
    <property type="term" value="F:phosphoric diester hydrolase activity"/>
    <property type="evidence" value="ECO:0007669"/>
    <property type="project" value="InterPro"/>
</dbReference>
<evidence type="ECO:0000313" key="1">
    <source>
        <dbReference type="EMBL" id="KRM90790.1"/>
    </source>
</evidence>
<comment type="caution">
    <text evidence="1">The sequence shown here is derived from an EMBL/GenBank/DDBJ whole genome shotgun (WGS) entry which is preliminary data.</text>
</comment>
<keyword evidence="2" id="KW-1185">Reference proteome</keyword>
<dbReference type="EMBL" id="AYZE01000014">
    <property type="protein sequence ID" value="KRM90790.1"/>
    <property type="molecule type" value="Genomic_DNA"/>
</dbReference>
<dbReference type="AlphaFoldDB" id="A0A0R2CRM2"/>
<dbReference type="RefSeq" id="WP_057829014.1">
    <property type="nucleotide sequence ID" value="NZ_AYZE01000014.1"/>
</dbReference>
<dbReference type="STRING" id="1423729.FC80_GL000782"/>
<evidence type="ECO:0008006" key="3">
    <source>
        <dbReference type="Google" id="ProtNLM"/>
    </source>
</evidence>
<dbReference type="OrthoDB" id="1958007at2"/>
<dbReference type="Gene3D" id="3.20.20.190">
    <property type="entry name" value="Phosphatidylinositol (PI) phosphodiesterase"/>
    <property type="match status" value="2"/>
</dbReference>
<protein>
    <recommendedName>
        <fullName evidence="3">GP-PDE domain-containing protein</fullName>
    </recommendedName>
</protein>
<sequence length="220" mass="24894">MIVIITAHSGSDGLISNSLNYLRTATKWSIDALEIDVRRAADTTLILSHDYTMTAPLTLEDAFIDIQKSTSQCLINCDLKDVGIATEVMKMATKFELQQRLIFTGAATKADQLEFGEKLWRNIDTILPNSTFERLLQDRDFFESALIQAKDEGAVWINIPYRLLHPLNLELLKVSGLKISVWTAEDLLTVRYLESYGFDNITTLAAHDYEIFLEGTKENE</sequence>
<accession>A0A0R2CRM2</accession>
<dbReference type="InterPro" id="IPR017946">
    <property type="entry name" value="PLC-like_Pdiesterase_TIM-brl"/>
</dbReference>
<dbReference type="CDD" id="cd08556">
    <property type="entry name" value="GDPD"/>
    <property type="match status" value="1"/>
</dbReference>
<dbReference type="PATRIC" id="fig|1423729.3.peg.790"/>
<reference evidence="1 2" key="1">
    <citation type="journal article" date="2015" name="Genome Announc.">
        <title>Expanding the biotechnology potential of lactobacilli through comparative genomics of 213 strains and associated genera.</title>
        <authorList>
            <person name="Sun Z."/>
            <person name="Harris H.M."/>
            <person name="McCann A."/>
            <person name="Guo C."/>
            <person name="Argimon S."/>
            <person name="Zhang W."/>
            <person name="Yang X."/>
            <person name="Jeffery I.B."/>
            <person name="Cooney J.C."/>
            <person name="Kagawa T.F."/>
            <person name="Liu W."/>
            <person name="Song Y."/>
            <person name="Salvetti E."/>
            <person name="Wrobel A."/>
            <person name="Rasinkangas P."/>
            <person name="Parkhill J."/>
            <person name="Rea M.C."/>
            <person name="O'Sullivan O."/>
            <person name="Ritari J."/>
            <person name="Douillard F.P."/>
            <person name="Paul Ross R."/>
            <person name="Yang R."/>
            <person name="Briner A.E."/>
            <person name="Felis G.E."/>
            <person name="de Vos W.M."/>
            <person name="Barrangou R."/>
            <person name="Klaenhammer T.R."/>
            <person name="Caufield P.W."/>
            <person name="Cui Y."/>
            <person name="Zhang H."/>
            <person name="O'Toole P.W."/>
        </authorList>
    </citation>
    <scope>NUCLEOTIDE SEQUENCE [LARGE SCALE GENOMIC DNA]</scope>
    <source>
        <strain evidence="1 2">DSM 21116</strain>
    </source>
</reference>
<organism evidence="1 2">
    <name type="scientific">Liquorilactobacillus cacaonum DSM 21116</name>
    <dbReference type="NCBI Taxonomy" id="1423729"/>
    <lineage>
        <taxon>Bacteria</taxon>
        <taxon>Bacillati</taxon>
        <taxon>Bacillota</taxon>
        <taxon>Bacilli</taxon>
        <taxon>Lactobacillales</taxon>
        <taxon>Lactobacillaceae</taxon>
        <taxon>Liquorilactobacillus</taxon>
    </lineage>
</organism>
<proteinExistence type="predicted"/>
<dbReference type="SUPFAM" id="SSF51695">
    <property type="entry name" value="PLC-like phosphodiesterases"/>
    <property type="match status" value="1"/>
</dbReference>
<gene>
    <name evidence="1" type="ORF">FC80_GL000782</name>
</gene>
<dbReference type="Proteomes" id="UP000051131">
    <property type="component" value="Unassembled WGS sequence"/>
</dbReference>